<dbReference type="GO" id="GO:0005654">
    <property type="term" value="C:nucleoplasm"/>
    <property type="evidence" value="ECO:0007669"/>
    <property type="project" value="UniProtKB-SubCell"/>
</dbReference>
<accession>A0AAD1RHM8</accession>
<dbReference type="FunFam" id="1.10.8.10:FF:000018">
    <property type="entry name" value="Nuclear RNA export factor 1"/>
    <property type="match status" value="1"/>
</dbReference>
<dbReference type="InterPro" id="IPR032710">
    <property type="entry name" value="NTF2-like_dom_sf"/>
</dbReference>
<dbReference type="Pfam" id="PF22602">
    <property type="entry name" value="NXF_NTF2"/>
    <property type="match status" value="1"/>
</dbReference>
<dbReference type="PROSITE" id="PS50177">
    <property type="entry name" value="NTF2_DOMAIN"/>
    <property type="match status" value="1"/>
</dbReference>
<dbReference type="InterPro" id="IPR002075">
    <property type="entry name" value="NTF2_dom"/>
</dbReference>
<dbReference type="Gene3D" id="3.80.10.10">
    <property type="entry name" value="Ribonuclease Inhibitor"/>
    <property type="match status" value="1"/>
</dbReference>
<evidence type="ECO:0000259" key="8">
    <source>
        <dbReference type="PROSITE" id="PS50177"/>
    </source>
</evidence>
<evidence type="ECO:0000256" key="1">
    <source>
        <dbReference type="ARBA" id="ARBA00004642"/>
    </source>
</evidence>
<dbReference type="SMART" id="SM00804">
    <property type="entry name" value="TAP_C"/>
    <property type="match status" value="1"/>
</dbReference>
<reference evidence="10" key="1">
    <citation type="submission" date="2022-03" db="EMBL/GenBank/DDBJ databases">
        <authorList>
            <person name="Alioto T."/>
            <person name="Alioto T."/>
            <person name="Gomez Garrido J."/>
        </authorList>
    </citation>
    <scope>NUCLEOTIDE SEQUENCE</scope>
</reference>
<keyword evidence="3" id="KW-0813">Transport</keyword>
<dbReference type="InterPro" id="IPR030217">
    <property type="entry name" value="NXF_fam"/>
</dbReference>
<dbReference type="InterPro" id="IPR012677">
    <property type="entry name" value="Nucleotide-bd_a/b_plait_sf"/>
</dbReference>
<dbReference type="Pfam" id="PF03943">
    <property type="entry name" value="TAP_C"/>
    <property type="match status" value="1"/>
</dbReference>
<dbReference type="SUPFAM" id="SSF52058">
    <property type="entry name" value="L domain-like"/>
    <property type="match status" value="1"/>
</dbReference>
<dbReference type="Gene3D" id="3.30.70.330">
    <property type="match status" value="1"/>
</dbReference>
<sequence length="547" mass="62579">MNYIGIKEDLIPYGKRYDKSWLLHSIEQECGSQFKAFQFHYVNNMAVFYVDSFKIAKNLVRVSKRIQGELYYKIVIIATPCEPPFTNMQEFPASSARVVSVHDTRRYSISSATEIKMCLQKRYYVMLESLDLSNLSNDPDLRSANIYFPLNKASSIEIILQILAECYPKLISLNLSHNSLHCLTGLAPLYYTTPNLKSLNLSYNKLCQVEDLELIQHLDLKDLWLEGNPISTSSVTSSYYRLYNMPTLVAPFDGTAPVVSGKRIQKLDGHIFKPNFFFEIGDSKALPPVQGSFFGNENIKSFLGQFLSKYFTLYDSVGRQALLQFYHENAVCSFSLPNVKFPKMWWEQLNDYWKENRNLMKVKKTDLRQQLIKYNRLHVVGFLCNLPKTEHNLQSFTVDVSMQTPHLLCFSVQGVFKEASVIWENLVRTFRRTFVIVPAPPGVSAQILNDQMVILKSYGSPESSSMAIALPGSPRSCNKTLDSEKMAVLQTFSDQTAMKTDWAQKCLEDNNWNIKQAGDIFRFLKDRGAIPIEAFCEPGIKSDLPQI</sequence>
<evidence type="ECO:0000256" key="4">
    <source>
        <dbReference type="ARBA" id="ARBA00022614"/>
    </source>
</evidence>
<dbReference type="Gene3D" id="3.10.450.50">
    <property type="match status" value="1"/>
</dbReference>
<dbReference type="InterPro" id="IPR009060">
    <property type="entry name" value="UBA-like_sf"/>
</dbReference>
<evidence type="ECO:0000256" key="6">
    <source>
        <dbReference type="ARBA" id="ARBA00022816"/>
    </source>
</evidence>
<dbReference type="SUPFAM" id="SSF54427">
    <property type="entry name" value="NTF2-like"/>
    <property type="match status" value="1"/>
</dbReference>
<evidence type="ECO:0000313" key="10">
    <source>
        <dbReference type="EMBL" id="CAH2255719.1"/>
    </source>
</evidence>
<dbReference type="Pfam" id="PF24048">
    <property type="entry name" value="LRR_NXF1-5"/>
    <property type="match status" value="1"/>
</dbReference>
<dbReference type="PANTHER" id="PTHR10662">
    <property type="entry name" value="NUCLEAR RNA EXPORT FACTOR"/>
    <property type="match status" value="1"/>
</dbReference>
<dbReference type="SUPFAM" id="SSF54928">
    <property type="entry name" value="RNA-binding domain, RBD"/>
    <property type="match status" value="1"/>
</dbReference>
<dbReference type="InterPro" id="IPR015245">
    <property type="entry name" value="Tap_RNA-bd"/>
</dbReference>
<name>A0AAD1RHM8_PELCU</name>
<dbReference type="InterPro" id="IPR001611">
    <property type="entry name" value="Leu-rich_rpt"/>
</dbReference>
<dbReference type="InterPro" id="IPR005637">
    <property type="entry name" value="TAP_C_dom"/>
</dbReference>
<gene>
    <name evidence="10" type="ORF">PECUL_23A039474</name>
</gene>
<dbReference type="GO" id="GO:0003723">
    <property type="term" value="F:RNA binding"/>
    <property type="evidence" value="ECO:0007669"/>
    <property type="project" value="InterPro"/>
</dbReference>
<keyword evidence="11" id="KW-1185">Reference proteome</keyword>
<dbReference type="PANTHER" id="PTHR10662:SF50">
    <property type="entry name" value="NUCLEAR RNA EXPORT FACTOR 1"/>
    <property type="match status" value="1"/>
</dbReference>
<organism evidence="10 11">
    <name type="scientific">Pelobates cultripes</name>
    <name type="common">Western spadefoot toad</name>
    <dbReference type="NCBI Taxonomy" id="61616"/>
    <lineage>
        <taxon>Eukaryota</taxon>
        <taxon>Metazoa</taxon>
        <taxon>Chordata</taxon>
        <taxon>Craniata</taxon>
        <taxon>Vertebrata</taxon>
        <taxon>Euteleostomi</taxon>
        <taxon>Amphibia</taxon>
        <taxon>Batrachia</taxon>
        <taxon>Anura</taxon>
        <taxon>Pelobatoidea</taxon>
        <taxon>Pelobatidae</taxon>
        <taxon>Pelobates</taxon>
    </lineage>
</organism>
<proteinExistence type="inferred from homology"/>
<evidence type="ECO:0000256" key="3">
    <source>
        <dbReference type="ARBA" id="ARBA00022448"/>
    </source>
</evidence>
<dbReference type="InterPro" id="IPR057125">
    <property type="entry name" value="NXF1/2/3/5-like_LRR"/>
</dbReference>
<dbReference type="AlphaFoldDB" id="A0AAD1RHM8"/>
<dbReference type="Pfam" id="PF09162">
    <property type="entry name" value="Tap-RNA_bind"/>
    <property type="match status" value="1"/>
</dbReference>
<dbReference type="Gene3D" id="1.10.8.10">
    <property type="entry name" value="DNA helicase RuvA subunit, C-terminal domain"/>
    <property type="match status" value="1"/>
</dbReference>
<dbReference type="SUPFAM" id="SSF46934">
    <property type="entry name" value="UBA-like"/>
    <property type="match status" value="1"/>
</dbReference>
<dbReference type="Proteomes" id="UP001295444">
    <property type="component" value="Chromosome 02"/>
</dbReference>
<comment type="similarity">
    <text evidence="2">Belongs to the NXF family.</text>
</comment>
<feature type="domain" description="NTF2" evidence="8">
    <location>
        <begin position="302"/>
        <end position="454"/>
    </location>
</feature>
<dbReference type="PROSITE" id="PS51450">
    <property type="entry name" value="LRR"/>
    <property type="match status" value="2"/>
</dbReference>
<dbReference type="FunFam" id="3.10.450.50:FF:000004">
    <property type="entry name" value="Nuclear RNA export factor 1"/>
    <property type="match status" value="1"/>
</dbReference>
<dbReference type="EMBL" id="OW240913">
    <property type="protein sequence ID" value="CAH2255719.1"/>
    <property type="molecule type" value="Genomic_DNA"/>
</dbReference>
<keyword evidence="7" id="KW-0539">Nucleus</keyword>
<evidence type="ECO:0000256" key="7">
    <source>
        <dbReference type="ARBA" id="ARBA00023242"/>
    </source>
</evidence>
<evidence type="ECO:0000256" key="2">
    <source>
        <dbReference type="ARBA" id="ARBA00009285"/>
    </source>
</evidence>
<keyword evidence="5" id="KW-0677">Repeat</keyword>
<evidence type="ECO:0000259" key="9">
    <source>
        <dbReference type="PROSITE" id="PS51281"/>
    </source>
</evidence>
<evidence type="ECO:0000313" key="11">
    <source>
        <dbReference type="Proteomes" id="UP001295444"/>
    </source>
</evidence>
<dbReference type="GO" id="GO:0005737">
    <property type="term" value="C:cytoplasm"/>
    <property type="evidence" value="ECO:0007669"/>
    <property type="project" value="InterPro"/>
</dbReference>
<dbReference type="GO" id="GO:0016973">
    <property type="term" value="P:poly(A)+ mRNA export from nucleus"/>
    <property type="evidence" value="ECO:0007669"/>
    <property type="project" value="TreeGrafter"/>
</dbReference>
<dbReference type="InterPro" id="IPR032675">
    <property type="entry name" value="LRR_dom_sf"/>
</dbReference>
<keyword evidence="4" id="KW-0433">Leucine-rich repeat</keyword>
<feature type="domain" description="TAP-C" evidence="9">
    <location>
        <begin position="483"/>
        <end position="538"/>
    </location>
</feature>
<comment type="subcellular location">
    <subcellularLocation>
        <location evidence="1">Nucleus</location>
        <location evidence="1">Nucleoplasm</location>
    </subcellularLocation>
</comment>
<protein>
    <submittedName>
        <fullName evidence="10">Nuclear RNA export factor 1</fullName>
    </submittedName>
</protein>
<dbReference type="InterPro" id="IPR035979">
    <property type="entry name" value="RBD_domain_sf"/>
</dbReference>
<keyword evidence="6" id="KW-0509">mRNA transport</keyword>
<dbReference type="PROSITE" id="PS51281">
    <property type="entry name" value="TAP_C"/>
    <property type="match status" value="1"/>
</dbReference>
<evidence type="ECO:0000256" key="5">
    <source>
        <dbReference type="ARBA" id="ARBA00022737"/>
    </source>
</evidence>
<dbReference type="InterPro" id="IPR018222">
    <property type="entry name" value="Nuclear_transport_factor_2_euk"/>
</dbReference>
<dbReference type="CDD" id="cd14342">
    <property type="entry name" value="UBA_TAP-C"/>
    <property type="match status" value="1"/>
</dbReference>